<dbReference type="GO" id="GO:0050660">
    <property type="term" value="F:flavin adenine dinucleotide binding"/>
    <property type="evidence" value="ECO:0007669"/>
    <property type="project" value="InterPro"/>
</dbReference>
<evidence type="ECO:0000259" key="14">
    <source>
        <dbReference type="PROSITE" id="PS51525"/>
    </source>
</evidence>
<dbReference type="PROSITE" id="PS01136">
    <property type="entry name" value="UPF0034"/>
    <property type="match status" value="1"/>
</dbReference>
<keyword evidence="8 11" id="KW-0103">Bromodomain</keyword>
<dbReference type="InterPro" id="IPR036427">
    <property type="entry name" value="Bromodomain-like_sf"/>
</dbReference>
<feature type="compositionally biased region" description="Acidic residues" evidence="12">
    <location>
        <begin position="616"/>
        <end position="630"/>
    </location>
</feature>
<dbReference type="OrthoDB" id="784962at2759"/>
<feature type="region of interest" description="Disordered" evidence="12">
    <location>
        <begin position="600"/>
        <end position="630"/>
    </location>
</feature>
<feature type="domain" description="NET" evidence="14">
    <location>
        <begin position="485"/>
        <end position="564"/>
    </location>
</feature>
<dbReference type="GO" id="GO:0005634">
    <property type="term" value="C:nucleus"/>
    <property type="evidence" value="ECO:0007669"/>
    <property type="project" value="TreeGrafter"/>
</dbReference>
<dbReference type="Pfam" id="PF01207">
    <property type="entry name" value="Dus"/>
    <property type="match status" value="1"/>
</dbReference>
<dbReference type="PROSITE" id="PS50014">
    <property type="entry name" value="BROMODOMAIN_2"/>
    <property type="match status" value="2"/>
</dbReference>
<organism evidence="15 16">
    <name type="scientific">Candidozyma pseudohaemuli</name>
    <dbReference type="NCBI Taxonomy" id="418784"/>
    <lineage>
        <taxon>Eukaryota</taxon>
        <taxon>Fungi</taxon>
        <taxon>Dikarya</taxon>
        <taxon>Ascomycota</taxon>
        <taxon>Saccharomycotina</taxon>
        <taxon>Pichiomycetes</taxon>
        <taxon>Metschnikowiaceae</taxon>
        <taxon>Candidozyma</taxon>
    </lineage>
</organism>
<dbReference type="SUPFAM" id="SSF47370">
    <property type="entry name" value="Bromodomain"/>
    <property type="match status" value="2"/>
</dbReference>
<dbReference type="CDD" id="cd05500">
    <property type="entry name" value="Bromo_BDF1_2_I"/>
    <property type="match status" value="1"/>
</dbReference>
<feature type="region of interest" description="Disordered" evidence="12">
    <location>
        <begin position="240"/>
        <end position="284"/>
    </location>
</feature>
<evidence type="ECO:0000256" key="12">
    <source>
        <dbReference type="SAM" id="MobiDB-lite"/>
    </source>
</evidence>
<dbReference type="VEuPathDB" id="FungiDB:C7M61_002592"/>
<feature type="compositionally biased region" description="Acidic residues" evidence="12">
    <location>
        <begin position="413"/>
        <end position="423"/>
    </location>
</feature>
<dbReference type="PRINTS" id="PR00503">
    <property type="entry name" value="BROMODOMAIN"/>
</dbReference>
<evidence type="ECO:0000256" key="5">
    <source>
        <dbReference type="ARBA" id="ARBA00022694"/>
    </source>
</evidence>
<comment type="cofactor">
    <cofactor evidence="1">
        <name>FMN</name>
        <dbReference type="ChEBI" id="CHEBI:58210"/>
    </cofactor>
</comment>
<sequence>MSDPIGTEQQDVAVDPAATTPAPPLTAPETTTPVQTPSADVFQKEDASHANSNVEETPAPEKPLSPPNPSPSPEKHKLDDDAGQDEASKKLKTEGEQASYQADTSKMEPAPKPPPEPDMTKLPANPIPKHQNKFAHNTIKAIKRLKDAGPFVHPVDIIKLNIPFYYNFITRPMDLSTIERKLSVNAYDDPQQIVDDFNLMVDNCIKFNGESSGISRMAKNIQAQFEKHMLNIPPKVLAANGHSNNTGAASRRRNVIVSDDPKTESVAAHRPKRTIHPPKSKELPYDVRPRKKKYAAELRFCNQVIKELTSKKLYNINFPFLQPVDPVALNIPHYHEVVKTPMDLGTIQSNLANNKYENADDVERDVRLVFSNCYLFNPDGTDVNTMGRRLESYFDKKWAAKPVPAPSPVNSDGEYDSDDYEDDEGEVNEAMLSSIPAISFMENQLKRMKAELEELKRTELEKLKASRRKKKKTKKTKKARSNSIADGRADDQPIVTYEMKKQVSEVVPTLNDKKLQALIKIIKDDVVISDEEEVELDMDQLEDRTVLKLYDFLFGKKAASNAMTKAKKSTYSSGNIDQLEQLKSQLQLFDDAERSNGGSHLPASTFDLNSIPAQESSDDDASSESSEEEELVRHYNADIVYTPMILAREFVRNDIARISDFSTNLKDTPVIVQVGCNNVNDLLKFVEMMHPYVDGIGLNCGCPIREQVREGIGAALMSEPDLVAEMVKAVKDKYGDKVCIETKIRIHSDLSETERFVKKVESAGVDFITVHGRTKSTRSSQPANLDAIKLVKDTVKVPVVANGDCFTHEDFERIAEYTGVDGVMAVRGALANPAIFAKHKTAPWSAVEIFFDLALSYGLPYRITQHHLSEMFSAMIPRLYVKEMNEIPNLIDLIDWLDQHFILKRRGEDGFGTDDNVPWKHSA</sequence>
<dbReference type="GO" id="GO:0006338">
    <property type="term" value="P:chromatin remodeling"/>
    <property type="evidence" value="ECO:0007669"/>
    <property type="project" value="TreeGrafter"/>
</dbReference>
<feature type="compositionally biased region" description="Basic residues" evidence="12">
    <location>
        <begin position="269"/>
        <end position="278"/>
    </location>
</feature>
<dbReference type="EMBL" id="PYFQ01000005">
    <property type="protein sequence ID" value="PSK38657.1"/>
    <property type="molecule type" value="Genomic_DNA"/>
</dbReference>
<evidence type="ECO:0000256" key="7">
    <source>
        <dbReference type="ARBA" id="ARBA00023027"/>
    </source>
</evidence>
<dbReference type="SUPFAM" id="SSF51395">
    <property type="entry name" value="FMN-linked oxidoreductases"/>
    <property type="match status" value="1"/>
</dbReference>
<feature type="domain" description="Bromo" evidence="13">
    <location>
        <begin position="312"/>
        <end position="384"/>
    </location>
</feature>
<keyword evidence="3" id="KW-0288">FMN</keyword>
<dbReference type="Pfam" id="PF00439">
    <property type="entry name" value="Bromodomain"/>
    <property type="match status" value="2"/>
</dbReference>
<dbReference type="RefSeq" id="XP_024713889.1">
    <property type="nucleotide sequence ID" value="XM_024857963.1"/>
</dbReference>
<keyword evidence="2" id="KW-0285">Flavoprotein</keyword>
<comment type="caution">
    <text evidence="15">The sequence shown here is derived from an EMBL/GenBank/DDBJ whole genome shotgun (WGS) entry which is preliminary data.</text>
</comment>
<dbReference type="InterPro" id="IPR001487">
    <property type="entry name" value="Bromodomain"/>
</dbReference>
<evidence type="ECO:0000256" key="9">
    <source>
        <dbReference type="ARBA" id="ARBA00048342"/>
    </source>
</evidence>
<dbReference type="PANTHER" id="PTHR22880">
    <property type="entry name" value="FALZ-RELATED BROMODOMAIN-CONTAINING PROTEINS"/>
    <property type="match status" value="1"/>
</dbReference>
<dbReference type="GO" id="GO:0000785">
    <property type="term" value="C:chromatin"/>
    <property type="evidence" value="ECO:0007669"/>
    <property type="project" value="TreeGrafter"/>
</dbReference>
<evidence type="ECO:0000256" key="6">
    <source>
        <dbReference type="ARBA" id="ARBA00023002"/>
    </source>
</evidence>
<feature type="domain" description="Bromo" evidence="13">
    <location>
        <begin position="143"/>
        <end position="215"/>
    </location>
</feature>
<reference evidence="15 16" key="1">
    <citation type="submission" date="2018-03" db="EMBL/GenBank/DDBJ databases">
        <title>Candida pseudohaemulonii genome assembly and annotation.</title>
        <authorList>
            <person name="Munoz J.F."/>
            <person name="Gade L.G."/>
            <person name="Chow N.A."/>
            <person name="Litvintseva A.P."/>
            <person name="Loparev V.N."/>
            <person name="Cuomo C.A."/>
        </authorList>
    </citation>
    <scope>NUCLEOTIDE SEQUENCE [LARGE SCALE GENOMIC DNA]</scope>
    <source>
        <strain evidence="15 16">B12108</strain>
    </source>
</reference>
<name>A0A2P7YRR4_9ASCO</name>
<feature type="compositionally biased region" description="Basic residues" evidence="12">
    <location>
        <begin position="465"/>
        <end position="480"/>
    </location>
</feature>
<dbReference type="InterPro" id="IPR038336">
    <property type="entry name" value="NET_sf"/>
</dbReference>
<keyword evidence="4" id="KW-0507">mRNA processing</keyword>
<evidence type="ECO:0000256" key="10">
    <source>
        <dbReference type="ARBA" id="ARBA00049447"/>
    </source>
</evidence>
<accession>A0A2P7YRR4</accession>
<evidence type="ECO:0000313" key="16">
    <source>
        <dbReference type="Proteomes" id="UP000241107"/>
    </source>
</evidence>
<dbReference type="InterPro" id="IPR050935">
    <property type="entry name" value="Bromo_chromatin_reader"/>
</dbReference>
<dbReference type="AlphaFoldDB" id="A0A2P7YRR4"/>
<feature type="region of interest" description="Disordered" evidence="12">
    <location>
        <begin position="1"/>
        <end position="127"/>
    </location>
</feature>
<dbReference type="Pfam" id="PF17035">
    <property type="entry name" value="BET"/>
    <property type="match status" value="1"/>
</dbReference>
<dbReference type="SMART" id="SM00297">
    <property type="entry name" value="BROMO"/>
    <property type="match status" value="2"/>
</dbReference>
<evidence type="ECO:0000259" key="13">
    <source>
        <dbReference type="PROSITE" id="PS50014"/>
    </source>
</evidence>
<evidence type="ECO:0000313" key="15">
    <source>
        <dbReference type="EMBL" id="PSK38657.1"/>
    </source>
</evidence>
<feature type="compositionally biased region" description="Basic and acidic residues" evidence="12">
    <location>
        <begin position="73"/>
        <end position="95"/>
    </location>
</feature>
<dbReference type="CDD" id="cd05499">
    <property type="entry name" value="Bromo_BDF1_2_II"/>
    <property type="match status" value="1"/>
</dbReference>
<feature type="region of interest" description="Disordered" evidence="12">
    <location>
        <begin position="401"/>
        <end position="423"/>
    </location>
</feature>
<keyword evidence="5" id="KW-0819">tRNA processing</keyword>
<dbReference type="GeneID" id="36565981"/>
<evidence type="ECO:0008006" key="17">
    <source>
        <dbReference type="Google" id="ProtNLM"/>
    </source>
</evidence>
<dbReference type="PROSITE" id="PS51525">
    <property type="entry name" value="NET"/>
    <property type="match status" value="1"/>
</dbReference>
<dbReference type="Gene3D" id="1.20.920.10">
    <property type="entry name" value="Bromodomain-like"/>
    <property type="match status" value="2"/>
</dbReference>
<comment type="catalytic activity">
    <reaction evidence="10">
        <text>a 5,6-dihydrouridine in mRNA + NADP(+) = a uridine in mRNA + NADPH + H(+)</text>
        <dbReference type="Rhea" id="RHEA:69855"/>
        <dbReference type="Rhea" id="RHEA-COMP:14658"/>
        <dbReference type="Rhea" id="RHEA-COMP:17789"/>
        <dbReference type="ChEBI" id="CHEBI:15378"/>
        <dbReference type="ChEBI" id="CHEBI:57783"/>
        <dbReference type="ChEBI" id="CHEBI:58349"/>
        <dbReference type="ChEBI" id="CHEBI:65315"/>
        <dbReference type="ChEBI" id="CHEBI:74443"/>
    </reaction>
    <physiologicalReaction direction="right-to-left" evidence="10">
        <dbReference type="Rhea" id="RHEA:69857"/>
    </physiologicalReaction>
</comment>
<dbReference type="InterPro" id="IPR013785">
    <property type="entry name" value="Aldolase_TIM"/>
</dbReference>
<feature type="compositionally biased region" description="Pro residues" evidence="12">
    <location>
        <begin position="60"/>
        <end position="72"/>
    </location>
</feature>
<dbReference type="GO" id="GO:0006397">
    <property type="term" value="P:mRNA processing"/>
    <property type="evidence" value="ECO:0007669"/>
    <property type="project" value="UniProtKB-KW"/>
</dbReference>
<keyword evidence="16" id="KW-1185">Reference proteome</keyword>
<evidence type="ECO:0000256" key="3">
    <source>
        <dbReference type="ARBA" id="ARBA00022643"/>
    </source>
</evidence>
<feature type="region of interest" description="Disordered" evidence="12">
    <location>
        <begin position="463"/>
        <end position="487"/>
    </location>
</feature>
<gene>
    <name evidence="15" type="ORF">C7M61_002592</name>
</gene>
<dbReference type="GO" id="GO:0017150">
    <property type="term" value="F:tRNA dihydrouridine synthase activity"/>
    <property type="evidence" value="ECO:0007669"/>
    <property type="project" value="InterPro"/>
</dbReference>
<dbReference type="InterPro" id="IPR018517">
    <property type="entry name" value="tRNA_hU_synthase_CS"/>
</dbReference>
<dbReference type="STRING" id="418784.A0A2P7YRR4"/>
<dbReference type="InterPro" id="IPR018359">
    <property type="entry name" value="Bromodomain_CS"/>
</dbReference>
<dbReference type="PROSITE" id="PS00633">
    <property type="entry name" value="BROMODOMAIN_1"/>
    <property type="match status" value="1"/>
</dbReference>
<keyword evidence="7" id="KW-0520">NAD</keyword>
<dbReference type="Proteomes" id="UP000241107">
    <property type="component" value="Unassembled WGS sequence"/>
</dbReference>
<dbReference type="GO" id="GO:0006355">
    <property type="term" value="P:regulation of DNA-templated transcription"/>
    <property type="evidence" value="ECO:0007669"/>
    <property type="project" value="TreeGrafter"/>
</dbReference>
<keyword evidence="6" id="KW-0560">Oxidoreductase</keyword>
<protein>
    <recommendedName>
        <fullName evidence="17">Bromo domain-containing protein</fullName>
    </recommendedName>
</protein>
<dbReference type="Gene3D" id="1.20.1270.220">
    <property type="match status" value="1"/>
</dbReference>
<proteinExistence type="predicted"/>
<dbReference type="InterPro" id="IPR027353">
    <property type="entry name" value="NET_dom"/>
</dbReference>
<evidence type="ECO:0000256" key="1">
    <source>
        <dbReference type="ARBA" id="ARBA00001917"/>
    </source>
</evidence>
<evidence type="ECO:0000256" key="11">
    <source>
        <dbReference type="PROSITE-ProRule" id="PRU00035"/>
    </source>
</evidence>
<dbReference type="CDD" id="cd02801">
    <property type="entry name" value="DUS_like_FMN"/>
    <property type="match status" value="1"/>
</dbReference>
<dbReference type="PANTHER" id="PTHR22880:SF225">
    <property type="entry name" value="BROMODOMAIN-CONTAINING PROTEIN BET-1-RELATED"/>
    <property type="match status" value="1"/>
</dbReference>
<dbReference type="Gene3D" id="3.20.20.70">
    <property type="entry name" value="Aldolase class I"/>
    <property type="match status" value="1"/>
</dbReference>
<dbReference type="InterPro" id="IPR035587">
    <property type="entry name" value="DUS-like_FMN-bd"/>
</dbReference>
<evidence type="ECO:0000256" key="4">
    <source>
        <dbReference type="ARBA" id="ARBA00022664"/>
    </source>
</evidence>
<evidence type="ECO:0000256" key="8">
    <source>
        <dbReference type="ARBA" id="ARBA00023117"/>
    </source>
</evidence>
<evidence type="ECO:0000256" key="2">
    <source>
        <dbReference type="ARBA" id="ARBA00022630"/>
    </source>
</evidence>
<comment type="catalytic activity">
    <reaction evidence="9">
        <text>a 5,6-dihydrouridine in mRNA + NAD(+) = a uridine in mRNA + NADH + H(+)</text>
        <dbReference type="Rhea" id="RHEA:69851"/>
        <dbReference type="Rhea" id="RHEA-COMP:14658"/>
        <dbReference type="Rhea" id="RHEA-COMP:17789"/>
        <dbReference type="ChEBI" id="CHEBI:15378"/>
        <dbReference type="ChEBI" id="CHEBI:57540"/>
        <dbReference type="ChEBI" id="CHEBI:57945"/>
        <dbReference type="ChEBI" id="CHEBI:65315"/>
        <dbReference type="ChEBI" id="CHEBI:74443"/>
    </reaction>
    <physiologicalReaction direction="right-to-left" evidence="9">
        <dbReference type="Rhea" id="RHEA:69853"/>
    </physiologicalReaction>
</comment>